<proteinExistence type="predicted"/>
<keyword evidence="2" id="KW-1185">Reference proteome</keyword>
<dbReference type="Gene3D" id="3.40.1360.10">
    <property type="match status" value="1"/>
</dbReference>
<dbReference type="AlphaFoldDB" id="A0A8J3D153"/>
<evidence type="ECO:0000313" key="1">
    <source>
        <dbReference type="EMBL" id="GHB44625.1"/>
    </source>
</evidence>
<sequence length="966" mass="112817">MFIDQNRILSETDGGLKIILYYYPNAAVAVGDRRKKFKLREAEKTASATLKLLDDGTYVVTDFGGDQKPKNGIHVCMEEESLTFKDALQVLAERFGIEAEGLSVDIHKPEISTREAAKEENDGEWYFETREDFTELDVKTVLADNAVPYQRSSEGEKIDFEKVKTVFRKYHFYSLKAYSIVKDRKVITIAATDHYPIFMWDEGDFKKIYQPLSPDKSRRFMYYGKRKKEYLHGYDVCIKAQQELNKDNEQVDEETGEIRPGKEKKLSEIMYCSGGSDGMNLAMIGYQVVWPNSETAKLTRKQFRDLHKLSEKVVNVPDLDSTGKKEAHRVALEHLELHTIELPESLKEKPDRRGNPSKDIRDYLKWYRPYDLKKLVETSMPYQFWEMYFSETKSGQLKKQYNVKNTRMYNFLGKNGFCRLESDNDKSGWIYIKITNNIVKQINVNEVKAFINDFLRDRYMEEELRDTFYRSTQVNEGSMSNLPLVEIDFTDYSKDTQYFFFQNRTVEVTAKGIKDFKLGEIDRFVWDEEVIKHNFKKQDPHFTWKERADGSLDIEVVKRDNIFLNFLINTSRVHWRKELEDAFEGKTTMEAEEYFKKHQFDIAGPNLDEEEIREQKDHLLNKIYTIGYLLHRHKDPSRPWAVFAMDHRVGGDGESHGGSGKSLAYKAVRLFMKAVSLDGRNPKLTEDQFIYSNVTKHTDLILVDDCNQFLNFQFFFAPLTGDLTVNPKQTQRYEIPFKDVPKFVLTSNFVVRNLDSSTERRLIYSVFSDYYHENSNNYYKQARQPKDDFGKNILGAEFTADEWNDFYNFMMQCCLFYLNHGKISPPMNNVVQRNLISIMTESFREWGEVYFCAENQGLDHMVVKQDAFDDFKKYAKVNWSMQKFTKALKAFCELKGYILDPDEYKNSDGRIVRKAARPDGKDRAMEMIFIKSGDPGVTVSDESETIPIISGDLFINLSDEAASEAF</sequence>
<protein>
    <submittedName>
        <fullName evidence="1">Uncharacterized protein</fullName>
    </submittedName>
</protein>
<accession>A0A8J3D153</accession>
<dbReference type="Proteomes" id="UP000642809">
    <property type="component" value="Unassembled WGS sequence"/>
</dbReference>
<dbReference type="EMBL" id="BMYF01000017">
    <property type="protein sequence ID" value="GHB44625.1"/>
    <property type="molecule type" value="Genomic_DNA"/>
</dbReference>
<comment type="caution">
    <text evidence="1">The sequence shown here is derived from an EMBL/GenBank/DDBJ whole genome shotgun (WGS) entry which is preliminary data.</text>
</comment>
<gene>
    <name evidence="1" type="ORF">GCM10008106_27130</name>
</gene>
<dbReference type="RefSeq" id="WP_189583621.1">
    <property type="nucleotide sequence ID" value="NZ_BMYF01000017.1"/>
</dbReference>
<organism evidence="1 2">
    <name type="scientific">Mongoliitalea lutea</name>
    <dbReference type="NCBI Taxonomy" id="849756"/>
    <lineage>
        <taxon>Bacteria</taxon>
        <taxon>Pseudomonadati</taxon>
        <taxon>Bacteroidota</taxon>
        <taxon>Cytophagia</taxon>
        <taxon>Cytophagales</taxon>
        <taxon>Cyclobacteriaceae</taxon>
        <taxon>Mongoliitalea</taxon>
    </lineage>
</organism>
<name>A0A8J3D153_9BACT</name>
<reference evidence="1" key="1">
    <citation type="journal article" date="2014" name="Int. J. Syst. Evol. Microbiol.">
        <title>Complete genome sequence of Corynebacterium casei LMG S-19264T (=DSM 44701T), isolated from a smear-ripened cheese.</title>
        <authorList>
            <consortium name="US DOE Joint Genome Institute (JGI-PGF)"/>
            <person name="Walter F."/>
            <person name="Albersmeier A."/>
            <person name="Kalinowski J."/>
            <person name="Ruckert C."/>
        </authorList>
    </citation>
    <scope>NUCLEOTIDE SEQUENCE</scope>
    <source>
        <strain evidence="1">KCTC 23224</strain>
    </source>
</reference>
<evidence type="ECO:0000313" key="2">
    <source>
        <dbReference type="Proteomes" id="UP000642809"/>
    </source>
</evidence>
<reference evidence="1" key="2">
    <citation type="submission" date="2020-09" db="EMBL/GenBank/DDBJ databases">
        <authorList>
            <person name="Sun Q."/>
            <person name="Kim S."/>
        </authorList>
    </citation>
    <scope>NUCLEOTIDE SEQUENCE</scope>
    <source>
        <strain evidence="1">KCTC 23224</strain>
    </source>
</reference>